<protein>
    <submittedName>
        <fullName evidence="4">Planctomycete cytochrome C</fullName>
    </submittedName>
</protein>
<dbReference type="Pfam" id="PF07635">
    <property type="entry name" value="PSCyt1"/>
    <property type="match status" value="1"/>
</dbReference>
<sequence>MDFARNPSRENPSQQEFWRIPLPIATRNGSALKSQRGTVAYAAILVLLLCLAPTSTAQDAITDEMGESVEQVITPEQLKFFETNIRPVMIRECYGCHSNQSGQARGGLRLDTRSLTHLGGDSGPGIVPGNLEESLIYNAITHTDFVMPPKRKLSDREIADFREWIEMGAPDPRVTKIAEIKSQITSEDIQEAKESFWAYKPTAKTTTPVVNDASWSRTDIDRHVLGKLESVDLQPAPDAPSYKILRRLCFDIVGLPPTPQQITWFEKAWQSDPDQAIATTLDRLLEKEQFGERWGRHWLDVARYGESTGREVNTTYPHAWRYRDYVIDSFNDDKPFDRFIQEQIAGDLLPVQDDQQWTENLIATTFLAMGTKNVNEQSGVQFNADLIDEQIDTTTRVFLGTSVACARCHDHKFDPIRQTDYYAMAGIFASTKTYFGNPPSKYGTPVTPQSRRISSLILLPVQDPNPFDKSYTASELEDLHDQMRDLQSQLANLRRDSGSAQNGINQRIRIGNQMAEVSAKLGVVDENGNPLSYCMGVQDSPSPRDARVLVRGEIDQPAQVVPRGIPDALSDQPLSIDADESGRLELARWIASPDNPLTARVMVNRIWKHLLGQGLVTSTENFGATGTAPSHPELLDHLAIEFVNSGWSVKSLIRRIVTSRVYRMDTTFDQRSHQYDPDNALLWHANAKRLDAESLRDAMLSICGELDTQRPRGSDVAQAGYMRVRGETLADPREMVRTVTQEVIEQKREEYRERIGEAMRQRFAQRGGTFRGRPGPSGRPSQAAQAIVDGEMGRQMQRETMQAVAEQVAKKVSLDKVDANYRSVYLPIVRDLVPRSLDVFDFADASMVIGDRESSNTPNQALYMMNNPLVLRASESFAERLTQNASRVGDQITQAFLLAYGRPPTAGEKQASADFLRSFSKSAEQRSSNPTGRGDSDLSVMAAFCQSLFAAAEFRYLD</sequence>
<dbReference type="EMBL" id="SJPN01000007">
    <property type="protein sequence ID" value="TWT94448.1"/>
    <property type="molecule type" value="Genomic_DNA"/>
</dbReference>
<dbReference type="Pfam" id="PF07583">
    <property type="entry name" value="PSCyt2"/>
    <property type="match status" value="1"/>
</dbReference>
<evidence type="ECO:0000259" key="2">
    <source>
        <dbReference type="Pfam" id="PF07587"/>
    </source>
</evidence>
<reference evidence="4 5" key="1">
    <citation type="submission" date="2019-02" db="EMBL/GenBank/DDBJ databases">
        <title>Deep-cultivation of Planctomycetes and their phenomic and genomic characterization uncovers novel biology.</title>
        <authorList>
            <person name="Wiegand S."/>
            <person name="Jogler M."/>
            <person name="Boedeker C."/>
            <person name="Pinto D."/>
            <person name="Vollmers J."/>
            <person name="Rivas-Marin E."/>
            <person name="Kohn T."/>
            <person name="Peeters S.H."/>
            <person name="Heuer A."/>
            <person name="Rast P."/>
            <person name="Oberbeckmann S."/>
            <person name="Bunk B."/>
            <person name="Jeske O."/>
            <person name="Meyerdierks A."/>
            <person name="Storesund J.E."/>
            <person name="Kallscheuer N."/>
            <person name="Luecker S."/>
            <person name="Lage O.M."/>
            <person name="Pohl T."/>
            <person name="Merkel B.J."/>
            <person name="Hornburger P."/>
            <person name="Mueller R.-W."/>
            <person name="Bruemmer F."/>
            <person name="Labrenz M."/>
            <person name="Spormann A.M."/>
            <person name="Op Den Camp H."/>
            <person name="Overmann J."/>
            <person name="Amann R."/>
            <person name="Jetten M.S.M."/>
            <person name="Mascher T."/>
            <person name="Medema M.H."/>
            <person name="Devos D.P."/>
            <person name="Kaster A.-K."/>
            <person name="Ovreas L."/>
            <person name="Rohde M."/>
            <person name="Galperin M.Y."/>
            <person name="Jogler C."/>
        </authorList>
    </citation>
    <scope>NUCLEOTIDE SEQUENCE [LARGE SCALE GENOMIC DNA]</scope>
    <source>
        <strain evidence="4 5">Pla52n</strain>
    </source>
</reference>
<dbReference type="InterPro" id="IPR011444">
    <property type="entry name" value="DUF1549"/>
</dbReference>
<evidence type="ECO:0000313" key="4">
    <source>
        <dbReference type="EMBL" id="TWT94448.1"/>
    </source>
</evidence>
<comment type="caution">
    <text evidence="4">The sequence shown here is derived from an EMBL/GenBank/DDBJ whole genome shotgun (WGS) entry which is preliminary data.</text>
</comment>
<evidence type="ECO:0000259" key="3">
    <source>
        <dbReference type="Pfam" id="PF07635"/>
    </source>
</evidence>
<keyword evidence="5" id="KW-1185">Reference proteome</keyword>
<organism evidence="4 5">
    <name type="scientific">Stieleria varia</name>
    <dbReference type="NCBI Taxonomy" id="2528005"/>
    <lineage>
        <taxon>Bacteria</taxon>
        <taxon>Pseudomonadati</taxon>
        <taxon>Planctomycetota</taxon>
        <taxon>Planctomycetia</taxon>
        <taxon>Pirellulales</taxon>
        <taxon>Pirellulaceae</taxon>
        <taxon>Stieleria</taxon>
    </lineage>
</organism>
<feature type="domain" description="DUF1549" evidence="1">
    <location>
        <begin position="220"/>
        <end position="432"/>
    </location>
</feature>
<feature type="domain" description="Cytochrome C Planctomycete-type" evidence="3">
    <location>
        <begin position="93"/>
        <end position="150"/>
    </location>
</feature>
<proteinExistence type="predicted"/>
<evidence type="ECO:0000259" key="1">
    <source>
        <dbReference type="Pfam" id="PF07583"/>
    </source>
</evidence>
<evidence type="ECO:0000313" key="5">
    <source>
        <dbReference type="Proteomes" id="UP000320176"/>
    </source>
</evidence>
<feature type="domain" description="DUF1553" evidence="2">
    <location>
        <begin position="582"/>
        <end position="915"/>
    </location>
</feature>
<dbReference type="InterPro" id="IPR022655">
    <property type="entry name" value="DUF1553"/>
</dbReference>
<name>A0A5C6A573_9BACT</name>
<dbReference type="InterPro" id="IPR011429">
    <property type="entry name" value="Cyt_c_Planctomycete-type"/>
</dbReference>
<dbReference type="Proteomes" id="UP000320176">
    <property type="component" value="Unassembled WGS sequence"/>
</dbReference>
<accession>A0A5C6A573</accession>
<dbReference type="PANTHER" id="PTHR35889:SF3">
    <property type="entry name" value="F-BOX DOMAIN-CONTAINING PROTEIN"/>
    <property type="match status" value="1"/>
</dbReference>
<dbReference type="PANTHER" id="PTHR35889">
    <property type="entry name" value="CYCLOINULO-OLIGOSACCHARIDE FRUCTANOTRANSFERASE-RELATED"/>
    <property type="match status" value="1"/>
</dbReference>
<dbReference type="Pfam" id="PF07587">
    <property type="entry name" value="PSD1"/>
    <property type="match status" value="1"/>
</dbReference>
<gene>
    <name evidence="4" type="ORF">Pla52n_52690</name>
</gene>
<dbReference type="AlphaFoldDB" id="A0A5C6A573"/>